<protein>
    <submittedName>
        <fullName evidence="3">Uncharacterized protein</fullName>
    </submittedName>
</protein>
<sequence length="498" mass="58768">MMLEEKYTEIERDNQRLFEKMKNIAHNEKSISKKHQKFKTPKSLNIAIREKEKWRIEKENKKIYQRIRDKKSIYDMQSFEKQRKGVEKLLKFMGDYPHPASRLHASIDHQRSQSEQRSQDGLNSKRNPTLPNISRFSCSHRNSVNYNPVDRSQVLSSTELQKDIDYFMNDQVTRISSEALKSKDASLPIPELQENPGYDWTSKYDHLKYVKIFDFPSLPLSNNRIPLYSKKHNFGSKVGERHVEVSIYKNKFYILLINQSPGGALIPDLIEMYIKQAKRIFKYCEKSFQIMLDMIEFHTGKPKFNEKIALSREFNSSIQRYSNLEHHRNSTGHPVPSSSRLEKHNKKYRNNLLHQSVDASIGYRKICQHPKLLSESRNESLRKLRQDFKKEFDSSFEKLSKKGKGLKLFKNYFKVPKKEQNGRYQYFKQHALRVNRMLKSKYSQDIGDPAIHNRSALQPKNETMNLQTSIQLLSSSEGVEDPDEMPFKLPDDHLKQLM</sequence>
<reference evidence="3" key="1">
    <citation type="submission" date="2023-07" db="EMBL/GenBank/DDBJ databases">
        <authorList>
            <consortium name="AG Swart"/>
            <person name="Singh M."/>
            <person name="Singh A."/>
            <person name="Seah K."/>
            <person name="Emmerich C."/>
        </authorList>
    </citation>
    <scope>NUCLEOTIDE SEQUENCE</scope>
    <source>
        <strain evidence="3">DP1</strain>
    </source>
</reference>
<evidence type="ECO:0000313" key="3">
    <source>
        <dbReference type="EMBL" id="CAI2364094.1"/>
    </source>
</evidence>
<evidence type="ECO:0000313" key="4">
    <source>
        <dbReference type="Proteomes" id="UP001295684"/>
    </source>
</evidence>
<organism evidence="3 4">
    <name type="scientific">Euplotes crassus</name>
    <dbReference type="NCBI Taxonomy" id="5936"/>
    <lineage>
        <taxon>Eukaryota</taxon>
        <taxon>Sar</taxon>
        <taxon>Alveolata</taxon>
        <taxon>Ciliophora</taxon>
        <taxon>Intramacronucleata</taxon>
        <taxon>Spirotrichea</taxon>
        <taxon>Hypotrichia</taxon>
        <taxon>Euplotida</taxon>
        <taxon>Euplotidae</taxon>
        <taxon>Moneuplotes</taxon>
    </lineage>
</organism>
<accession>A0AAD1X7V4</accession>
<dbReference type="Pfam" id="PF13879">
    <property type="entry name" value="Hmw_CFAP97"/>
    <property type="match status" value="1"/>
</dbReference>
<feature type="compositionally biased region" description="Basic and acidic residues" evidence="2">
    <location>
        <begin position="106"/>
        <end position="118"/>
    </location>
</feature>
<gene>
    <name evidence="3" type="ORF">ECRASSUSDP1_LOCUS5435</name>
</gene>
<evidence type="ECO:0000256" key="1">
    <source>
        <dbReference type="ARBA" id="ARBA00008315"/>
    </source>
</evidence>
<feature type="compositionally biased region" description="Basic and acidic residues" evidence="2">
    <location>
        <begin position="485"/>
        <end position="498"/>
    </location>
</feature>
<dbReference type="InterPro" id="IPR029488">
    <property type="entry name" value="Hmw/CFAP97"/>
</dbReference>
<feature type="region of interest" description="Disordered" evidence="2">
    <location>
        <begin position="475"/>
        <end position="498"/>
    </location>
</feature>
<keyword evidence="4" id="KW-1185">Reference proteome</keyword>
<dbReference type="Proteomes" id="UP001295684">
    <property type="component" value="Unassembled WGS sequence"/>
</dbReference>
<dbReference type="InterPro" id="IPR038791">
    <property type="entry name" value="Cfap97/Hemingway"/>
</dbReference>
<feature type="region of interest" description="Disordered" evidence="2">
    <location>
        <begin position="106"/>
        <end position="136"/>
    </location>
</feature>
<dbReference type="PANTHER" id="PTHR23035:SF2">
    <property type="entry name" value="KIAA1430 HOMOLOGUE"/>
    <property type="match status" value="1"/>
</dbReference>
<feature type="compositionally biased region" description="Polar residues" evidence="2">
    <location>
        <begin position="119"/>
        <end position="136"/>
    </location>
</feature>
<proteinExistence type="inferred from homology"/>
<comment type="caution">
    <text evidence="3">The sequence shown here is derived from an EMBL/GenBank/DDBJ whole genome shotgun (WGS) entry which is preliminary data.</text>
</comment>
<dbReference type="EMBL" id="CAMPGE010005244">
    <property type="protein sequence ID" value="CAI2364094.1"/>
    <property type="molecule type" value="Genomic_DNA"/>
</dbReference>
<comment type="similarity">
    <text evidence="1">Belongs to the CFAP97 family.</text>
</comment>
<dbReference type="AlphaFoldDB" id="A0AAD1X7V4"/>
<dbReference type="PANTHER" id="PTHR23035">
    <property type="entry name" value="CILIA- AND FLAGELLA-ASSOCIATED PROTEIN 97-RELATED"/>
    <property type="match status" value="1"/>
</dbReference>
<name>A0AAD1X7V4_EUPCR</name>
<evidence type="ECO:0000256" key="2">
    <source>
        <dbReference type="SAM" id="MobiDB-lite"/>
    </source>
</evidence>